<dbReference type="InterPro" id="IPR050092">
    <property type="entry name" value="RNase_H"/>
</dbReference>
<comment type="catalytic activity">
    <reaction evidence="1">
        <text>Endonucleolytic cleavage to 5'-phosphomonoester.</text>
        <dbReference type="EC" id="3.1.26.4"/>
    </reaction>
</comment>
<dbReference type="Gene3D" id="3.30.420.10">
    <property type="entry name" value="Ribonuclease H-like superfamily/Ribonuclease H"/>
    <property type="match status" value="1"/>
</dbReference>
<accession>A0A4S8M7B7</accession>
<dbReference type="SUPFAM" id="SSF53098">
    <property type="entry name" value="Ribonuclease H-like"/>
    <property type="match status" value="1"/>
</dbReference>
<dbReference type="PROSITE" id="PS50879">
    <property type="entry name" value="RNASE_H_1"/>
    <property type="match status" value="1"/>
</dbReference>
<dbReference type="InterPro" id="IPR012337">
    <property type="entry name" value="RNaseH-like_sf"/>
</dbReference>
<dbReference type="GO" id="GO:0003676">
    <property type="term" value="F:nucleic acid binding"/>
    <property type="evidence" value="ECO:0007669"/>
    <property type="project" value="InterPro"/>
</dbReference>
<dbReference type="InterPro" id="IPR002156">
    <property type="entry name" value="RNaseH_domain"/>
</dbReference>
<dbReference type="CDD" id="cd09280">
    <property type="entry name" value="RNase_HI_eukaryote_like"/>
    <property type="match status" value="1"/>
</dbReference>
<dbReference type="GO" id="GO:0046872">
    <property type="term" value="F:metal ion binding"/>
    <property type="evidence" value="ECO:0007669"/>
    <property type="project" value="UniProtKB-KW"/>
</dbReference>
<comment type="similarity">
    <text evidence="2">Belongs to the RNase H family.</text>
</comment>
<dbReference type="GO" id="GO:0004523">
    <property type="term" value="F:RNA-DNA hybrid ribonuclease activity"/>
    <property type="evidence" value="ECO:0007669"/>
    <property type="project" value="UniProtKB-EC"/>
</dbReference>
<dbReference type="Pfam" id="PF00075">
    <property type="entry name" value="RNase_H"/>
    <property type="match status" value="1"/>
</dbReference>
<evidence type="ECO:0000256" key="6">
    <source>
        <dbReference type="ARBA" id="ARBA00022759"/>
    </source>
</evidence>
<dbReference type="Proteomes" id="UP000297245">
    <property type="component" value="Unassembled WGS sequence"/>
</dbReference>
<keyword evidence="6" id="KW-0255">Endonuclease</keyword>
<proteinExistence type="inferred from homology"/>
<dbReference type="PANTHER" id="PTHR10642:SF26">
    <property type="entry name" value="RIBONUCLEASE H1"/>
    <property type="match status" value="1"/>
</dbReference>
<organism evidence="10 11">
    <name type="scientific">Dendrothele bispora (strain CBS 962.96)</name>
    <dbReference type="NCBI Taxonomy" id="1314807"/>
    <lineage>
        <taxon>Eukaryota</taxon>
        <taxon>Fungi</taxon>
        <taxon>Dikarya</taxon>
        <taxon>Basidiomycota</taxon>
        <taxon>Agaricomycotina</taxon>
        <taxon>Agaricomycetes</taxon>
        <taxon>Agaricomycetidae</taxon>
        <taxon>Agaricales</taxon>
        <taxon>Agaricales incertae sedis</taxon>
        <taxon>Dendrothele</taxon>
    </lineage>
</organism>
<evidence type="ECO:0000256" key="2">
    <source>
        <dbReference type="ARBA" id="ARBA00005300"/>
    </source>
</evidence>
<protein>
    <recommendedName>
        <fullName evidence="3">ribonuclease H</fullName>
        <ecNumber evidence="3">3.1.26.4</ecNumber>
    </recommendedName>
</protein>
<evidence type="ECO:0000256" key="3">
    <source>
        <dbReference type="ARBA" id="ARBA00012180"/>
    </source>
</evidence>
<dbReference type="PANTHER" id="PTHR10642">
    <property type="entry name" value="RIBONUCLEASE H1"/>
    <property type="match status" value="1"/>
</dbReference>
<evidence type="ECO:0000256" key="8">
    <source>
        <dbReference type="SAM" id="MobiDB-lite"/>
    </source>
</evidence>
<name>A0A4S8M7B7_DENBC</name>
<reference evidence="10 11" key="1">
    <citation type="journal article" date="2019" name="Nat. Ecol. Evol.">
        <title>Megaphylogeny resolves global patterns of mushroom evolution.</title>
        <authorList>
            <person name="Varga T."/>
            <person name="Krizsan K."/>
            <person name="Foldi C."/>
            <person name="Dima B."/>
            <person name="Sanchez-Garcia M."/>
            <person name="Sanchez-Ramirez S."/>
            <person name="Szollosi G.J."/>
            <person name="Szarkandi J.G."/>
            <person name="Papp V."/>
            <person name="Albert L."/>
            <person name="Andreopoulos W."/>
            <person name="Angelini C."/>
            <person name="Antonin V."/>
            <person name="Barry K.W."/>
            <person name="Bougher N.L."/>
            <person name="Buchanan P."/>
            <person name="Buyck B."/>
            <person name="Bense V."/>
            <person name="Catcheside P."/>
            <person name="Chovatia M."/>
            <person name="Cooper J."/>
            <person name="Damon W."/>
            <person name="Desjardin D."/>
            <person name="Finy P."/>
            <person name="Geml J."/>
            <person name="Haridas S."/>
            <person name="Hughes K."/>
            <person name="Justo A."/>
            <person name="Karasinski D."/>
            <person name="Kautmanova I."/>
            <person name="Kiss B."/>
            <person name="Kocsube S."/>
            <person name="Kotiranta H."/>
            <person name="LaButti K.M."/>
            <person name="Lechner B.E."/>
            <person name="Liimatainen K."/>
            <person name="Lipzen A."/>
            <person name="Lukacs Z."/>
            <person name="Mihaltcheva S."/>
            <person name="Morgado L.N."/>
            <person name="Niskanen T."/>
            <person name="Noordeloos M.E."/>
            <person name="Ohm R.A."/>
            <person name="Ortiz-Santana B."/>
            <person name="Ovrebo C."/>
            <person name="Racz N."/>
            <person name="Riley R."/>
            <person name="Savchenko A."/>
            <person name="Shiryaev A."/>
            <person name="Soop K."/>
            <person name="Spirin V."/>
            <person name="Szebenyi C."/>
            <person name="Tomsovsky M."/>
            <person name="Tulloss R.E."/>
            <person name="Uehling J."/>
            <person name="Grigoriev I.V."/>
            <person name="Vagvolgyi C."/>
            <person name="Papp T."/>
            <person name="Martin F.M."/>
            <person name="Miettinen O."/>
            <person name="Hibbett D.S."/>
            <person name="Nagy L.G."/>
        </authorList>
    </citation>
    <scope>NUCLEOTIDE SEQUENCE [LARGE SCALE GENOMIC DNA]</scope>
    <source>
        <strain evidence="10 11">CBS 962.96</strain>
    </source>
</reference>
<evidence type="ECO:0000313" key="11">
    <source>
        <dbReference type="Proteomes" id="UP000297245"/>
    </source>
</evidence>
<evidence type="ECO:0000256" key="4">
    <source>
        <dbReference type="ARBA" id="ARBA00022722"/>
    </source>
</evidence>
<feature type="region of interest" description="Disordered" evidence="8">
    <location>
        <begin position="774"/>
        <end position="800"/>
    </location>
</feature>
<dbReference type="EC" id="3.1.26.4" evidence="3"/>
<evidence type="ECO:0000259" key="9">
    <source>
        <dbReference type="PROSITE" id="PS50879"/>
    </source>
</evidence>
<dbReference type="GO" id="GO:0043137">
    <property type="term" value="P:DNA replication, removal of RNA primer"/>
    <property type="evidence" value="ECO:0007669"/>
    <property type="project" value="TreeGrafter"/>
</dbReference>
<evidence type="ECO:0000256" key="1">
    <source>
        <dbReference type="ARBA" id="ARBA00000077"/>
    </source>
</evidence>
<keyword evidence="5" id="KW-0479">Metal-binding</keyword>
<evidence type="ECO:0000256" key="7">
    <source>
        <dbReference type="ARBA" id="ARBA00022801"/>
    </source>
</evidence>
<evidence type="ECO:0000313" key="10">
    <source>
        <dbReference type="EMBL" id="THU97703.1"/>
    </source>
</evidence>
<keyword evidence="7" id="KW-0378">Hydrolase</keyword>
<dbReference type="AlphaFoldDB" id="A0A4S8M7B7"/>
<sequence>MFDKWEKSKPTFDGRILIIQYELTSRCQFTTATQGMPDNIMKTLNKMINNFLWEGGIPRVKRETLQRPKDEGGKNLVNLDTLRDAIELIRLKAYLNMGNERPLWAYIADDMIKKAMNTESRQKFPNPENATSIFLQEWNVKENKLPIYLKDMIKTGKKYDVSFETINPTQSTRESLPMWYSKKADKTKRQLNNVGASKCLRETHRAKTVGDIKKIARRNTYQNHKRRRNCRCMDCKKDREIGCTTPHACAEQAERLLGTLLPAWNPNLPDTTDNIGYQLQETDKDTEIFKKPTPITNFGDGFRVFTKLGNQAPNQNTMSVPTLAQANGLSEKVTVNTDGACFNNGETNATAGCGIWYGHNDTRNLSLRLPQNITQSNQSGEIVALLNPAYKDATLVIRSDSQYTIDGLTKHLKDWEQKGYIGVENGRLFQAVAAALKQREGPVLFTKVKGHSGDQGNDGADSLAKEGALKDVPDVINLQIPEAYDLRGAQLNKLTQALAYKGATLYKKTTPKRRRNMPGNEVGENNIPTVSGDRTIELIKSEIKRITGQEPTTGTVWKKNTRSKNATKEQNVWTWKAIHNTFWVGNKWERIPGYEDRKTCSVCNETDNLQHILTECRKPGQTEVWELARDLLRRRGIDLPQRLTLGIVLGCALINPKNEEGKQSIGSNRLTEIVVRESAALIWQLRNKHVIQQENDPNKIPTGAEIENRFYYRINARMQLDCTLTNKYKFEAKALSKETVTDTWEEILAESDEFEAGLPENWITTPGVCKDISPGEAFLSTRGSRPRNPRQPEEADQKRKMAVCVKVNSTVIAPMTQTRRSLGLNQTTPVTSTGPLTGSARTLSKDFNTVPAPSGGQGIAPIQGQQALVLADPAIGYDIMDFSGQTRSAVVQVDGQMAICWITSSTKTGNYYMIDTGNYSTGNNTGPLDTAIGGKDYIYTLAARQIEVNVMSLDGPEQAQIVQKLDITGHFLF</sequence>
<feature type="compositionally biased region" description="Basic and acidic residues" evidence="8">
    <location>
        <begin position="790"/>
        <end position="799"/>
    </location>
</feature>
<keyword evidence="11" id="KW-1185">Reference proteome</keyword>
<dbReference type="OrthoDB" id="2976650at2759"/>
<dbReference type="InterPro" id="IPR036397">
    <property type="entry name" value="RNaseH_sf"/>
</dbReference>
<gene>
    <name evidence="10" type="ORF">K435DRAFT_838495</name>
</gene>
<dbReference type="EMBL" id="ML179150">
    <property type="protein sequence ID" value="THU97703.1"/>
    <property type="molecule type" value="Genomic_DNA"/>
</dbReference>
<evidence type="ECO:0000256" key="5">
    <source>
        <dbReference type="ARBA" id="ARBA00022723"/>
    </source>
</evidence>
<feature type="domain" description="RNase H type-1" evidence="9">
    <location>
        <begin position="329"/>
        <end position="469"/>
    </location>
</feature>
<keyword evidence="4" id="KW-0540">Nuclease</keyword>